<feature type="region of interest" description="Disordered" evidence="5">
    <location>
        <begin position="441"/>
        <end position="466"/>
    </location>
</feature>
<dbReference type="Gene3D" id="1.10.579.10">
    <property type="entry name" value="DNA Cyclobutane Dipyrimidine Photolyase, subunit A, domain 3"/>
    <property type="match status" value="1"/>
</dbReference>
<dbReference type="RefSeq" id="WP_375140712.1">
    <property type="nucleotide sequence ID" value="NZ_JACHXO010000001.1"/>
</dbReference>
<dbReference type="InterPro" id="IPR036134">
    <property type="entry name" value="Crypto/Photolyase_FAD-like_sf"/>
</dbReference>
<accession>A0ABR6GN66</accession>
<sequence length="466" mass="50998">MRNRHQADPQLDGIDGASVLPFAAPMPIHASHPPTMDAALARLAAVQPSAYARTRNAIEGAVTGLSPYITHGLLSLRQVLAEVNARHPLDVQHKLVYELGWRAFFRHVWQHRGDDILQSLHAGPLPEGAYDRELPEDIRQARTGVPVIDRAVETLYTTGTLHNHARMWLASYVVHLRKVHWRAGADWLYGHLLDGDLASNHLSWQWVAGTGSSKPYVFNAENVARYAPTDWHSFGSAVDLSYAALDAWAHASSRRAKPETSALTGFGGMEQPAVRRAPGSAMGVTAPEVALIAGKKVWLVHPWSLGPLPADLAPDTVIVGLYLKDFHDVWPWSDARWAFVDTRMAALTPIRWWTDVASLAVVLREASAVQGRWDQHLRPWIGCSSSTEPQRAPAAPGMAPAAGGVDWVPDSPLFPEVPLRCDSFSQWWRRAVKGLQTADDLLAQAPDPDPVGSASLVATARRAPGP</sequence>
<keyword evidence="2 4" id="KW-0285">Flavoprotein</keyword>
<dbReference type="InterPro" id="IPR002081">
    <property type="entry name" value="Cryptochrome/DNA_photolyase_1"/>
</dbReference>
<dbReference type="PANTHER" id="PTHR11455">
    <property type="entry name" value="CRYPTOCHROME"/>
    <property type="match status" value="1"/>
</dbReference>
<evidence type="ECO:0000313" key="7">
    <source>
        <dbReference type="EMBL" id="MBB3193156.1"/>
    </source>
</evidence>
<comment type="cofactor">
    <cofactor evidence="1">
        <name>FAD</name>
        <dbReference type="ChEBI" id="CHEBI:57692"/>
    </cofactor>
</comment>
<proteinExistence type="inferred from homology"/>
<keyword evidence="8" id="KW-1185">Reference proteome</keyword>
<gene>
    <name evidence="7" type="ORF">FHS28_000521</name>
</gene>
<evidence type="ECO:0000256" key="2">
    <source>
        <dbReference type="ARBA" id="ARBA00022630"/>
    </source>
</evidence>
<dbReference type="PRINTS" id="PR00147">
    <property type="entry name" value="DNAPHOTLYASE"/>
</dbReference>
<dbReference type="EMBL" id="JACHXO010000001">
    <property type="protein sequence ID" value="MBB3193156.1"/>
    <property type="molecule type" value="Genomic_DNA"/>
</dbReference>
<dbReference type="EC" id="4.1.99.3" evidence="7"/>
<dbReference type="Gene3D" id="1.25.40.80">
    <property type="match status" value="1"/>
</dbReference>
<name>A0ABR6GN66_9BURK</name>
<evidence type="ECO:0000256" key="5">
    <source>
        <dbReference type="SAM" id="MobiDB-lite"/>
    </source>
</evidence>
<comment type="caution">
    <text evidence="7">The sequence shown here is derived from an EMBL/GenBank/DDBJ whole genome shotgun (WGS) entry which is preliminary data.</text>
</comment>
<dbReference type="Proteomes" id="UP000574369">
    <property type="component" value="Unassembled WGS sequence"/>
</dbReference>
<comment type="similarity">
    <text evidence="4">Belongs to the DNA photolyase family.</text>
</comment>
<evidence type="ECO:0000256" key="1">
    <source>
        <dbReference type="ARBA" id="ARBA00001974"/>
    </source>
</evidence>
<evidence type="ECO:0000259" key="6">
    <source>
        <dbReference type="Pfam" id="PF03441"/>
    </source>
</evidence>
<evidence type="ECO:0000256" key="3">
    <source>
        <dbReference type="ARBA" id="ARBA00022827"/>
    </source>
</evidence>
<organism evidence="7 8">
    <name type="scientific">Roseateles terrae</name>
    <dbReference type="NCBI Taxonomy" id="431060"/>
    <lineage>
        <taxon>Bacteria</taxon>
        <taxon>Pseudomonadati</taxon>
        <taxon>Pseudomonadota</taxon>
        <taxon>Betaproteobacteria</taxon>
        <taxon>Burkholderiales</taxon>
        <taxon>Sphaerotilaceae</taxon>
        <taxon>Roseateles</taxon>
    </lineage>
</organism>
<dbReference type="Pfam" id="PF03441">
    <property type="entry name" value="FAD_binding_7"/>
    <property type="match status" value="1"/>
</dbReference>
<dbReference type="InterPro" id="IPR005101">
    <property type="entry name" value="Cryptochr/Photolyase_FAD-bd"/>
</dbReference>
<keyword evidence="3 4" id="KW-0274">FAD</keyword>
<keyword evidence="7" id="KW-0456">Lyase</keyword>
<dbReference type="SUPFAM" id="SSF48173">
    <property type="entry name" value="Cryptochrome/photolyase FAD-binding domain"/>
    <property type="match status" value="1"/>
</dbReference>
<reference evidence="7 8" key="1">
    <citation type="submission" date="2020-08" db="EMBL/GenBank/DDBJ databases">
        <title>Genomic Encyclopedia of Type Strains, Phase III (KMG-III): the genomes of soil and plant-associated and newly described type strains.</title>
        <authorList>
            <person name="Whitman W."/>
        </authorList>
    </citation>
    <scope>NUCLEOTIDE SEQUENCE [LARGE SCALE GENOMIC DNA]</scope>
    <source>
        <strain evidence="7 8">CECT 7247</strain>
    </source>
</reference>
<protein>
    <submittedName>
        <fullName evidence="7">Deoxyribodipyrimidine photo-lyase</fullName>
        <ecNumber evidence="7">4.1.99.3</ecNumber>
    </submittedName>
</protein>
<evidence type="ECO:0000256" key="4">
    <source>
        <dbReference type="RuleBase" id="RU004182"/>
    </source>
</evidence>
<dbReference type="PANTHER" id="PTHR11455:SF18">
    <property type="entry name" value="SI:CH1073-390K14.1"/>
    <property type="match status" value="1"/>
</dbReference>
<feature type="domain" description="Cryptochrome/DNA photolyase FAD-binding" evidence="6">
    <location>
        <begin position="97"/>
        <end position="222"/>
    </location>
</feature>
<evidence type="ECO:0000313" key="8">
    <source>
        <dbReference type="Proteomes" id="UP000574369"/>
    </source>
</evidence>
<keyword evidence="4" id="KW-0157">Chromophore</keyword>
<dbReference type="GO" id="GO:0003904">
    <property type="term" value="F:deoxyribodipyrimidine photo-lyase activity"/>
    <property type="evidence" value="ECO:0007669"/>
    <property type="project" value="UniProtKB-EC"/>
</dbReference>